<evidence type="ECO:0000256" key="1">
    <source>
        <dbReference type="ARBA" id="ARBA00004141"/>
    </source>
</evidence>
<feature type="transmembrane region" description="Helical" evidence="6">
    <location>
        <begin position="269"/>
        <end position="286"/>
    </location>
</feature>
<keyword evidence="3 6" id="KW-0812">Transmembrane</keyword>
<feature type="transmembrane region" description="Helical" evidence="6">
    <location>
        <begin position="243"/>
        <end position="263"/>
    </location>
</feature>
<dbReference type="PANTHER" id="PTHR32322:SF2">
    <property type="entry name" value="EAMA DOMAIN-CONTAINING PROTEIN"/>
    <property type="match status" value="1"/>
</dbReference>
<evidence type="ECO:0000256" key="5">
    <source>
        <dbReference type="ARBA" id="ARBA00023136"/>
    </source>
</evidence>
<keyword evidence="4 6" id="KW-1133">Transmembrane helix</keyword>
<evidence type="ECO:0000313" key="8">
    <source>
        <dbReference type="EMBL" id="RKR15071.1"/>
    </source>
</evidence>
<evidence type="ECO:0000256" key="2">
    <source>
        <dbReference type="ARBA" id="ARBA00007362"/>
    </source>
</evidence>
<accession>A0A495EEJ1</accession>
<dbReference type="InterPro" id="IPR050638">
    <property type="entry name" value="AA-Vitamin_Transporters"/>
</dbReference>
<name>A0A495EEJ1_9FLAO</name>
<keyword evidence="5 6" id="KW-0472">Membrane</keyword>
<evidence type="ECO:0000256" key="3">
    <source>
        <dbReference type="ARBA" id="ARBA00022692"/>
    </source>
</evidence>
<feature type="transmembrane region" description="Helical" evidence="6">
    <location>
        <begin position="7"/>
        <end position="25"/>
    </location>
</feature>
<keyword evidence="9" id="KW-1185">Reference proteome</keyword>
<organism evidence="8 9">
    <name type="scientific">Maribacter vaceletii</name>
    <dbReference type="NCBI Taxonomy" id="1206816"/>
    <lineage>
        <taxon>Bacteria</taxon>
        <taxon>Pseudomonadati</taxon>
        <taxon>Bacteroidota</taxon>
        <taxon>Flavobacteriia</taxon>
        <taxon>Flavobacteriales</taxon>
        <taxon>Flavobacteriaceae</taxon>
        <taxon>Maribacter</taxon>
    </lineage>
</organism>
<feature type="transmembrane region" description="Helical" evidence="6">
    <location>
        <begin position="149"/>
        <end position="169"/>
    </location>
</feature>
<dbReference type="InterPro" id="IPR037185">
    <property type="entry name" value="EmrE-like"/>
</dbReference>
<feature type="transmembrane region" description="Helical" evidence="6">
    <location>
        <begin position="97"/>
        <end position="116"/>
    </location>
</feature>
<feature type="transmembrane region" description="Helical" evidence="6">
    <location>
        <begin position="123"/>
        <end position="143"/>
    </location>
</feature>
<feature type="transmembrane region" description="Helical" evidence="6">
    <location>
        <begin position="181"/>
        <end position="203"/>
    </location>
</feature>
<evidence type="ECO:0000256" key="4">
    <source>
        <dbReference type="ARBA" id="ARBA00022989"/>
    </source>
</evidence>
<comment type="similarity">
    <text evidence="2">Belongs to the EamA transporter family.</text>
</comment>
<feature type="transmembrane region" description="Helical" evidence="6">
    <location>
        <begin position="31"/>
        <end position="53"/>
    </location>
</feature>
<dbReference type="PANTHER" id="PTHR32322">
    <property type="entry name" value="INNER MEMBRANE TRANSPORTER"/>
    <property type="match status" value="1"/>
</dbReference>
<dbReference type="Proteomes" id="UP000269412">
    <property type="component" value="Unassembled WGS sequence"/>
</dbReference>
<feature type="domain" description="EamA" evidence="7">
    <location>
        <begin position="9"/>
        <end position="136"/>
    </location>
</feature>
<dbReference type="InterPro" id="IPR000620">
    <property type="entry name" value="EamA_dom"/>
</dbReference>
<dbReference type="GO" id="GO:0016020">
    <property type="term" value="C:membrane"/>
    <property type="evidence" value="ECO:0007669"/>
    <property type="project" value="UniProtKB-SubCell"/>
</dbReference>
<feature type="domain" description="EamA" evidence="7">
    <location>
        <begin position="151"/>
        <end position="287"/>
    </location>
</feature>
<comment type="caution">
    <text evidence="8">The sequence shown here is derived from an EMBL/GenBank/DDBJ whole genome shotgun (WGS) entry which is preliminary data.</text>
</comment>
<dbReference type="EMBL" id="RBIQ01000007">
    <property type="protein sequence ID" value="RKR15071.1"/>
    <property type="molecule type" value="Genomic_DNA"/>
</dbReference>
<dbReference type="Pfam" id="PF00892">
    <property type="entry name" value="EamA"/>
    <property type="match status" value="2"/>
</dbReference>
<dbReference type="OrthoDB" id="1117213at2"/>
<feature type="transmembrane region" description="Helical" evidence="6">
    <location>
        <begin position="215"/>
        <end position="234"/>
    </location>
</feature>
<reference evidence="8 9" key="1">
    <citation type="submission" date="2018-10" db="EMBL/GenBank/DDBJ databases">
        <title>Genomic Encyclopedia of Archaeal and Bacterial Type Strains, Phase II (KMG-II): from individual species to whole genera.</title>
        <authorList>
            <person name="Goeker M."/>
        </authorList>
    </citation>
    <scope>NUCLEOTIDE SEQUENCE [LARGE SCALE GENOMIC DNA]</scope>
    <source>
        <strain evidence="8 9">DSM 25230</strain>
    </source>
</reference>
<proteinExistence type="inferred from homology"/>
<feature type="transmembrane region" description="Helical" evidence="6">
    <location>
        <begin position="65"/>
        <end position="85"/>
    </location>
</feature>
<dbReference type="AlphaFoldDB" id="A0A495EEJ1"/>
<protein>
    <submittedName>
        <fullName evidence="8">Drug/metabolite transporter (DMT)-like permease</fullName>
    </submittedName>
</protein>
<gene>
    <name evidence="8" type="ORF">CLV91_1153</name>
</gene>
<evidence type="ECO:0000256" key="6">
    <source>
        <dbReference type="SAM" id="Phobius"/>
    </source>
</evidence>
<comment type="subcellular location">
    <subcellularLocation>
        <location evidence="1">Membrane</location>
        <topology evidence="1">Multi-pass membrane protein</topology>
    </subcellularLocation>
</comment>
<sequence>MNIIKKKWIYLALLSFIWGSSFILIKKSLVGFSSLQVGGLRIIFASLFLFIFGIKSLKNLSFRDWKWISIAGFLSSFFPPFFFAIAQTEIDSGITSILNSIVPLATTLVGVWLFGLAMNKRQILGVFIGLLGTIALIAIGMEFSPNQNYWYSIFVFLSALGYAFNINIIKKHLAHLTPLQVTTASFGVVITPALIMLFYAGIFQINFNQVEVQKALGYTFVLGVLGTAVANIFFNKLIHISSPVFAASVTYIIPLVAIVWGVLDGEKINLYQILGGLIILFGVWLVNKKKKA</sequence>
<evidence type="ECO:0000313" key="9">
    <source>
        <dbReference type="Proteomes" id="UP000269412"/>
    </source>
</evidence>
<dbReference type="SUPFAM" id="SSF103481">
    <property type="entry name" value="Multidrug resistance efflux transporter EmrE"/>
    <property type="match status" value="2"/>
</dbReference>
<dbReference type="RefSeq" id="WP_121064827.1">
    <property type="nucleotide sequence ID" value="NZ_RBIQ01000007.1"/>
</dbReference>
<evidence type="ECO:0000259" key="7">
    <source>
        <dbReference type="Pfam" id="PF00892"/>
    </source>
</evidence>